<organism evidence="1 2">
    <name type="scientific">Luteolibacter soli</name>
    <dbReference type="NCBI Taxonomy" id="3135280"/>
    <lineage>
        <taxon>Bacteria</taxon>
        <taxon>Pseudomonadati</taxon>
        <taxon>Verrucomicrobiota</taxon>
        <taxon>Verrucomicrobiia</taxon>
        <taxon>Verrucomicrobiales</taxon>
        <taxon>Verrucomicrobiaceae</taxon>
        <taxon>Luteolibacter</taxon>
    </lineage>
</organism>
<protein>
    <submittedName>
        <fullName evidence="1">Tetratricopeptide repeat protein</fullName>
    </submittedName>
</protein>
<gene>
    <name evidence="1" type="ORF">WKV53_14945</name>
</gene>
<dbReference type="EMBL" id="JBBUKT010000005">
    <property type="protein sequence ID" value="MEK7951810.1"/>
    <property type="molecule type" value="Genomic_DNA"/>
</dbReference>
<dbReference type="Gene3D" id="1.25.40.10">
    <property type="entry name" value="Tetratricopeptide repeat domain"/>
    <property type="match status" value="1"/>
</dbReference>
<dbReference type="Proteomes" id="UP001371305">
    <property type="component" value="Unassembled WGS sequence"/>
</dbReference>
<keyword evidence="2" id="KW-1185">Reference proteome</keyword>
<name>A0ABU9AYV0_9BACT</name>
<reference evidence="1 2" key="1">
    <citation type="submission" date="2024-04" db="EMBL/GenBank/DDBJ databases">
        <title>Luteolibacter sp. isolated from soil.</title>
        <authorList>
            <person name="An J."/>
        </authorList>
    </citation>
    <scope>NUCLEOTIDE SEQUENCE [LARGE SCALE GENOMIC DNA]</scope>
    <source>
        <strain evidence="1 2">Y139</strain>
    </source>
</reference>
<evidence type="ECO:0000313" key="1">
    <source>
        <dbReference type="EMBL" id="MEK7951810.1"/>
    </source>
</evidence>
<accession>A0ABU9AYV0</accession>
<evidence type="ECO:0000313" key="2">
    <source>
        <dbReference type="Proteomes" id="UP001371305"/>
    </source>
</evidence>
<dbReference type="SUPFAM" id="SSF81901">
    <property type="entry name" value="HCP-like"/>
    <property type="match status" value="1"/>
</dbReference>
<sequence length="190" mass="20559">MSLLFAGVLCADPAAEVPAAEGVHAKVDALMKAQRADEAVVLLEAALKDHPDDVEALRKLGSIYAMVLRQPEKGALLLEKGAKTGDKKSLQALALTQLSMQDDKGMLAYKKLYVDNYENLGGARVVCFYIAGQERDGGLFNQLLLKTPWDDIEKDKNLSMMIAKTAKRLVENDRVEGADAPEGKADGEGK</sequence>
<comment type="caution">
    <text evidence="1">The sequence shown here is derived from an EMBL/GenBank/DDBJ whole genome shotgun (WGS) entry which is preliminary data.</text>
</comment>
<dbReference type="Pfam" id="PF13428">
    <property type="entry name" value="TPR_14"/>
    <property type="match status" value="1"/>
</dbReference>
<proteinExistence type="predicted"/>
<dbReference type="InterPro" id="IPR011990">
    <property type="entry name" value="TPR-like_helical_dom_sf"/>
</dbReference>